<dbReference type="OrthoDB" id="416217at2759"/>
<dbReference type="InParanoid" id="A0A0D2UIP3"/>
<dbReference type="PANTHER" id="PTHR11102">
    <property type="entry name" value="SEL-1-LIKE PROTEIN"/>
    <property type="match status" value="1"/>
</dbReference>
<keyword evidence="3" id="KW-0812">Transmembrane</keyword>
<organism evidence="5 6">
    <name type="scientific">Capsaspora owczarzaki (strain ATCC 30864)</name>
    <dbReference type="NCBI Taxonomy" id="595528"/>
    <lineage>
        <taxon>Eukaryota</taxon>
        <taxon>Filasterea</taxon>
        <taxon>Capsaspora</taxon>
    </lineage>
</organism>
<dbReference type="PROSITE" id="PS51203">
    <property type="entry name" value="CS"/>
    <property type="match status" value="1"/>
</dbReference>
<feature type="region of interest" description="Disordered" evidence="2">
    <location>
        <begin position="353"/>
        <end position="436"/>
    </location>
</feature>
<dbReference type="SUPFAM" id="SSF49764">
    <property type="entry name" value="HSP20-like chaperones"/>
    <property type="match status" value="1"/>
</dbReference>
<dbReference type="AlphaFoldDB" id="A0A0D2UIP3"/>
<feature type="compositionally biased region" description="Low complexity" evidence="2">
    <location>
        <begin position="360"/>
        <end position="386"/>
    </location>
</feature>
<evidence type="ECO:0000256" key="2">
    <source>
        <dbReference type="SAM" id="MobiDB-lite"/>
    </source>
</evidence>
<proteinExistence type="inferred from homology"/>
<dbReference type="PhylomeDB" id="A0A0D2UIP3"/>
<dbReference type="EMBL" id="KE346368">
    <property type="protein sequence ID" value="KJE95011.1"/>
    <property type="molecule type" value="Genomic_DNA"/>
</dbReference>
<dbReference type="Pfam" id="PF08238">
    <property type="entry name" value="Sel1"/>
    <property type="match status" value="4"/>
</dbReference>
<feature type="compositionally biased region" description="Low complexity" evidence="2">
    <location>
        <begin position="395"/>
        <end position="436"/>
    </location>
</feature>
<sequence>MASGTKSSSTSSSSGATRPVGSYSWTQTDEEVTIVLSFPAVFSVKDVAVKLLPHSIVAGIKGHPPTISGAYPSNVEPDGSWTFEKISATESAVEIHLQKVDPEVWPAAIVRDGPNAEMDGQSLYLAAGLTEASDIYATLSLLTKAAAKGNIPAQLKLGAWFQLGRENNCPVDRDVAESAWYYMQAAEAGSGEAQFMLARAYERGEGVGRSYEQALALYTQAANHEHSCTESSAFHLGVLLHTGDDTHSPNIPEASKWWELAASMDSAAAHYNLGVLHYYGKGVPQDLVRAREHFTAAQALDPKLTNIPELDSLDNEEDDEDGVDELDPMRRSIDFEAIARAAQTMKAGPPAMVITPTRMAGSPAASAGTSTPTGAGARRKAASGSAPHATVSRLTGASASSSSPGTPRAGTPRRPGTPAPGMIADGTATPASDTSAASPSWFIDVAAGVSVLAAAAAAVFVMRRS</sequence>
<evidence type="ECO:0000313" key="5">
    <source>
        <dbReference type="EMBL" id="KJE95011.1"/>
    </source>
</evidence>
<protein>
    <recommendedName>
        <fullName evidence="4">CS domain-containing protein</fullName>
    </recommendedName>
</protein>
<gene>
    <name evidence="5" type="ORF">CAOG_005541</name>
</gene>
<dbReference type="Gene3D" id="2.60.40.790">
    <property type="match status" value="1"/>
</dbReference>
<comment type="similarity">
    <text evidence="1">Belongs to the sel-1 family.</text>
</comment>
<dbReference type="InterPro" id="IPR011990">
    <property type="entry name" value="TPR-like_helical_dom_sf"/>
</dbReference>
<dbReference type="STRING" id="595528.A0A0D2UIP3"/>
<evidence type="ECO:0000256" key="1">
    <source>
        <dbReference type="ARBA" id="ARBA00038101"/>
    </source>
</evidence>
<dbReference type="CDD" id="cd06467">
    <property type="entry name" value="p23_NUDC_like"/>
    <property type="match status" value="1"/>
</dbReference>
<feature type="compositionally biased region" description="Low complexity" evidence="2">
    <location>
        <begin position="1"/>
        <end position="15"/>
    </location>
</feature>
<dbReference type="PANTHER" id="PTHR11102:SF160">
    <property type="entry name" value="ERAD-ASSOCIATED E3 UBIQUITIN-PROTEIN LIGASE COMPONENT HRD3"/>
    <property type="match status" value="1"/>
</dbReference>
<dbReference type="InterPro" id="IPR050767">
    <property type="entry name" value="Sel1_AlgK"/>
</dbReference>
<feature type="region of interest" description="Disordered" evidence="2">
    <location>
        <begin position="1"/>
        <end position="22"/>
    </location>
</feature>
<dbReference type="OMA" id="GRENNCP"/>
<dbReference type="Proteomes" id="UP000008743">
    <property type="component" value="Unassembled WGS sequence"/>
</dbReference>
<dbReference type="SUPFAM" id="SSF81901">
    <property type="entry name" value="HCP-like"/>
    <property type="match status" value="2"/>
</dbReference>
<dbReference type="InterPro" id="IPR008978">
    <property type="entry name" value="HSP20-like_chaperone"/>
</dbReference>
<evidence type="ECO:0000256" key="3">
    <source>
        <dbReference type="SAM" id="Phobius"/>
    </source>
</evidence>
<dbReference type="eggNOG" id="KOG1550">
    <property type="taxonomic scope" value="Eukaryota"/>
</dbReference>
<dbReference type="Pfam" id="PF04969">
    <property type="entry name" value="CS"/>
    <property type="match status" value="1"/>
</dbReference>
<name>A0A0D2UIP3_CAPO3</name>
<dbReference type="InterPro" id="IPR006597">
    <property type="entry name" value="Sel1-like"/>
</dbReference>
<feature type="domain" description="CS" evidence="4">
    <location>
        <begin position="18"/>
        <end position="109"/>
    </location>
</feature>
<dbReference type="SMART" id="SM00671">
    <property type="entry name" value="SEL1"/>
    <property type="match status" value="4"/>
</dbReference>
<keyword evidence="3" id="KW-0472">Membrane</keyword>
<dbReference type="InterPro" id="IPR007052">
    <property type="entry name" value="CS_dom"/>
</dbReference>
<accession>A0A0D2UIP3</accession>
<evidence type="ECO:0000313" key="6">
    <source>
        <dbReference type="Proteomes" id="UP000008743"/>
    </source>
</evidence>
<reference evidence="6" key="1">
    <citation type="submission" date="2011-02" db="EMBL/GenBank/DDBJ databases">
        <title>The Genome Sequence of Capsaspora owczarzaki ATCC 30864.</title>
        <authorList>
            <person name="Russ C."/>
            <person name="Cuomo C."/>
            <person name="Burger G."/>
            <person name="Gray M.W."/>
            <person name="Holland P.W.H."/>
            <person name="King N."/>
            <person name="Lang F.B.F."/>
            <person name="Roger A.J."/>
            <person name="Ruiz-Trillo I."/>
            <person name="Young S.K."/>
            <person name="Zeng Q."/>
            <person name="Gargeya S."/>
            <person name="Alvarado L."/>
            <person name="Berlin A."/>
            <person name="Chapman S.B."/>
            <person name="Chen Z."/>
            <person name="Freedman E."/>
            <person name="Gellesch M."/>
            <person name="Goldberg J."/>
            <person name="Griggs A."/>
            <person name="Gujja S."/>
            <person name="Heilman E."/>
            <person name="Heiman D."/>
            <person name="Howarth C."/>
            <person name="Mehta T."/>
            <person name="Neiman D."/>
            <person name="Pearson M."/>
            <person name="Roberts A."/>
            <person name="Saif S."/>
            <person name="Shea T."/>
            <person name="Shenoy N."/>
            <person name="Sisk P."/>
            <person name="Stolte C."/>
            <person name="Sykes S."/>
            <person name="White J."/>
            <person name="Yandava C."/>
            <person name="Haas B."/>
            <person name="Nusbaum C."/>
            <person name="Birren B."/>
        </authorList>
    </citation>
    <scope>NUCLEOTIDE SEQUENCE</scope>
    <source>
        <strain evidence="6">ATCC 30864</strain>
    </source>
</reference>
<feature type="transmembrane region" description="Helical" evidence="3">
    <location>
        <begin position="441"/>
        <end position="462"/>
    </location>
</feature>
<keyword evidence="3" id="KW-1133">Transmembrane helix</keyword>
<dbReference type="RefSeq" id="XP_004346214.1">
    <property type="nucleotide sequence ID" value="XM_004346164.2"/>
</dbReference>
<dbReference type="Gene3D" id="1.25.40.10">
    <property type="entry name" value="Tetratricopeptide repeat domain"/>
    <property type="match status" value="1"/>
</dbReference>
<evidence type="ECO:0000259" key="4">
    <source>
        <dbReference type="PROSITE" id="PS51203"/>
    </source>
</evidence>
<keyword evidence="6" id="KW-1185">Reference proteome</keyword>